<evidence type="ECO:0000256" key="5">
    <source>
        <dbReference type="ARBA" id="ARBA00022737"/>
    </source>
</evidence>
<keyword evidence="7" id="KW-0325">Glycoprotein</keyword>
<dbReference type="PANTHER" id="PTHR31736">
    <property type="match status" value="1"/>
</dbReference>
<dbReference type="InterPro" id="IPR006626">
    <property type="entry name" value="PbH1"/>
</dbReference>
<dbReference type="InterPro" id="IPR012334">
    <property type="entry name" value="Pectin_lyas_fold"/>
</dbReference>
<keyword evidence="5" id="KW-0677">Repeat</keyword>
<keyword evidence="16" id="KW-1185">Reference proteome</keyword>
<evidence type="ECO:0000256" key="3">
    <source>
        <dbReference type="ARBA" id="ARBA00022525"/>
    </source>
</evidence>
<evidence type="ECO:0000256" key="9">
    <source>
        <dbReference type="ARBA" id="ARBA00023295"/>
    </source>
</evidence>
<dbReference type="OrthoDB" id="187139at2759"/>
<evidence type="ECO:0000256" key="13">
    <source>
        <dbReference type="RuleBase" id="RU361169"/>
    </source>
</evidence>
<dbReference type="Proteomes" id="UP000091956">
    <property type="component" value="Unassembled WGS sequence"/>
</dbReference>
<sequence length="410" mass="42263">MLALSLNLLLVALGATSTFAAPADGLVPDRVAHAKRATCTPASLDDTSKDDTPAIKAAITSCGNGGTIVLPAGKTYSIRTMLDFTGCTNCDFQFEALLKVSSDTTYWATQEAIILMKNINGAKFRSLTGTGVIDGNGQNAYDIFAVDSSLKRPTVLNVLGGSNLVASGFRIKNPPNVFINQKGAATNMNYASLTMDAASKSTNLPKNTDGFDVGESTYTTIKDVKITNYDDCIAFKGGCNYVTVDGVTCSGASHGLSVGSLGKTNADTVKNVYVTNAIMNDCTKAVGIKLYNGGSSHGSSTVSNVTYDGVTVNGCEYAAQIQTCYGASSDADCAANPASASLTGINFKNFKGTTNSKYAPVVSNLNCKLTGSCDIHFTNYAVNPPSGTAKNLCNGVSSSAGITCSSGASG</sequence>
<dbReference type="SMART" id="SM00710">
    <property type="entry name" value="PbH1"/>
    <property type="match status" value="4"/>
</dbReference>
<evidence type="ECO:0008006" key="17">
    <source>
        <dbReference type="Google" id="ProtNLM"/>
    </source>
</evidence>
<comment type="function">
    <text evidence="12">Pectinolytic enzyme involved in the degradation of xylogalacturonan (xga), a galacturonan backbone heavily substituted with xylose, and which is one important component of the hairy regions of pectin. Activity requires a galacturonic acid backbone substituted with xylose.</text>
</comment>
<dbReference type="GO" id="GO:0045490">
    <property type="term" value="P:pectin catabolic process"/>
    <property type="evidence" value="ECO:0007669"/>
    <property type="project" value="UniProtKB-ARBA"/>
</dbReference>
<evidence type="ECO:0000256" key="2">
    <source>
        <dbReference type="ARBA" id="ARBA00008834"/>
    </source>
</evidence>
<keyword evidence="3" id="KW-0964">Secreted</keyword>
<evidence type="ECO:0000256" key="4">
    <source>
        <dbReference type="ARBA" id="ARBA00022729"/>
    </source>
</evidence>
<dbReference type="Gene3D" id="2.160.20.10">
    <property type="entry name" value="Single-stranded right-handed beta-helix, Pectin lyase-like"/>
    <property type="match status" value="1"/>
</dbReference>
<keyword evidence="8" id="KW-0119">Carbohydrate metabolism</keyword>
<evidence type="ECO:0000256" key="12">
    <source>
        <dbReference type="ARBA" id="ARBA00037278"/>
    </source>
</evidence>
<keyword evidence="9 13" id="KW-0326">Glycosidase</keyword>
<proteinExistence type="inferred from homology"/>
<reference evidence="16" key="2">
    <citation type="journal article" date="2018" name="Nat. Commun.">
        <title>Extreme sensitivity to ultraviolet light in the fungal pathogen causing white-nose syndrome of bats.</title>
        <authorList>
            <person name="Palmer J.M."/>
            <person name="Drees K.P."/>
            <person name="Foster J.T."/>
            <person name="Lindner D.L."/>
        </authorList>
    </citation>
    <scope>NUCLEOTIDE SEQUENCE [LARGE SCALE GENOMIC DNA]</scope>
    <source>
        <strain evidence="16">UAMH 10579</strain>
    </source>
</reference>
<comment type="subcellular location">
    <subcellularLocation>
        <location evidence="1">Secreted</location>
    </subcellularLocation>
</comment>
<feature type="chain" id="PRO_5008609103" description="Endo-xylogalacturonan hydrolase A" evidence="14">
    <location>
        <begin position="21"/>
        <end position="410"/>
    </location>
</feature>
<gene>
    <name evidence="15" type="ORF">VE01_01571</name>
</gene>
<dbReference type="EMBL" id="KV460209">
    <property type="protein sequence ID" value="OBU00494.1"/>
    <property type="molecule type" value="Genomic_DNA"/>
</dbReference>
<dbReference type="AlphaFoldDB" id="A0A1B8GXD4"/>
<keyword evidence="4 14" id="KW-0732">Signal</keyword>
<reference evidence="15 16" key="1">
    <citation type="submission" date="2016-03" db="EMBL/GenBank/DDBJ databases">
        <title>Comparative genomics of Pseudogymnoascus destructans, the fungus causing white-nose syndrome of bats.</title>
        <authorList>
            <person name="Palmer J.M."/>
            <person name="Drees K.P."/>
            <person name="Foster J.T."/>
            <person name="Lindner D.L."/>
        </authorList>
    </citation>
    <scope>NUCLEOTIDE SEQUENCE [LARGE SCALE GENOMIC DNA]</scope>
    <source>
        <strain evidence="15 16">UAMH 10579</strain>
    </source>
</reference>
<dbReference type="GeneID" id="28834957"/>
<evidence type="ECO:0000256" key="6">
    <source>
        <dbReference type="ARBA" id="ARBA00022801"/>
    </source>
</evidence>
<keyword evidence="6 13" id="KW-0378">Hydrolase</keyword>
<evidence type="ECO:0000256" key="7">
    <source>
        <dbReference type="ARBA" id="ARBA00023180"/>
    </source>
</evidence>
<protein>
    <recommendedName>
        <fullName evidence="17">Endo-xylogalacturonan hydrolase A</fullName>
    </recommendedName>
</protein>
<dbReference type="GO" id="GO:0071555">
    <property type="term" value="P:cell wall organization"/>
    <property type="evidence" value="ECO:0007669"/>
    <property type="project" value="UniProtKB-KW"/>
</dbReference>
<evidence type="ECO:0000313" key="16">
    <source>
        <dbReference type="Proteomes" id="UP000091956"/>
    </source>
</evidence>
<dbReference type="GO" id="GO:0005576">
    <property type="term" value="C:extracellular region"/>
    <property type="evidence" value="ECO:0007669"/>
    <property type="project" value="UniProtKB-SubCell"/>
</dbReference>
<dbReference type="GO" id="GO:0004650">
    <property type="term" value="F:polygalacturonase activity"/>
    <property type="evidence" value="ECO:0007669"/>
    <property type="project" value="InterPro"/>
</dbReference>
<dbReference type="STRING" id="342668.A0A1B8GXD4"/>
<evidence type="ECO:0000256" key="14">
    <source>
        <dbReference type="SAM" id="SignalP"/>
    </source>
</evidence>
<comment type="similarity">
    <text evidence="2 13">Belongs to the glycosyl hydrolase 28 family.</text>
</comment>
<keyword evidence="11" id="KW-0624">Polysaccharide degradation</keyword>
<evidence type="ECO:0000313" key="15">
    <source>
        <dbReference type="EMBL" id="OBU00494.1"/>
    </source>
</evidence>
<accession>A0A1B8GXD4</accession>
<evidence type="ECO:0000256" key="8">
    <source>
        <dbReference type="ARBA" id="ARBA00023277"/>
    </source>
</evidence>
<feature type="signal peptide" evidence="14">
    <location>
        <begin position="1"/>
        <end position="20"/>
    </location>
</feature>
<dbReference type="InterPro" id="IPR011050">
    <property type="entry name" value="Pectin_lyase_fold/virulence"/>
</dbReference>
<evidence type="ECO:0000256" key="10">
    <source>
        <dbReference type="ARBA" id="ARBA00023316"/>
    </source>
</evidence>
<evidence type="ECO:0000256" key="1">
    <source>
        <dbReference type="ARBA" id="ARBA00004613"/>
    </source>
</evidence>
<dbReference type="SUPFAM" id="SSF51126">
    <property type="entry name" value="Pectin lyase-like"/>
    <property type="match status" value="1"/>
</dbReference>
<dbReference type="Pfam" id="PF00295">
    <property type="entry name" value="Glyco_hydro_28"/>
    <property type="match status" value="1"/>
</dbReference>
<dbReference type="InterPro" id="IPR000743">
    <property type="entry name" value="Glyco_hydro_28"/>
</dbReference>
<keyword evidence="10" id="KW-0961">Cell wall biogenesis/degradation</keyword>
<evidence type="ECO:0000256" key="11">
    <source>
        <dbReference type="ARBA" id="ARBA00023326"/>
    </source>
</evidence>
<dbReference type="RefSeq" id="XP_018134226.1">
    <property type="nucleotide sequence ID" value="XM_018271090.1"/>
</dbReference>
<organism evidence="15 16">
    <name type="scientific">Pseudogymnoascus verrucosus</name>
    <dbReference type="NCBI Taxonomy" id="342668"/>
    <lineage>
        <taxon>Eukaryota</taxon>
        <taxon>Fungi</taxon>
        <taxon>Dikarya</taxon>
        <taxon>Ascomycota</taxon>
        <taxon>Pezizomycotina</taxon>
        <taxon>Leotiomycetes</taxon>
        <taxon>Thelebolales</taxon>
        <taxon>Thelebolaceae</taxon>
        <taxon>Pseudogymnoascus</taxon>
    </lineage>
</organism>
<dbReference type="PANTHER" id="PTHR31736:SF9">
    <property type="entry name" value="ENDO-XYLOGALACTURONAN HYDROLASE A-RELATED"/>
    <property type="match status" value="1"/>
</dbReference>
<name>A0A1B8GXD4_9PEZI</name>